<comment type="similarity">
    <text evidence="3">Belongs to the AFG1 ATPase family. ZapE subfamily.</text>
</comment>
<dbReference type="GO" id="GO:0016887">
    <property type="term" value="F:ATP hydrolysis activity"/>
    <property type="evidence" value="ECO:0007669"/>
    <property type="project" value="UniProtKB-UniRule"/>
</dbReference>
<comment type="subunit">
    <text evidence="3">Interacts with FtsZ.</text>
</comment>
<keyword evidence="3" id="KW-0378">Hydrolase</keyword>
<dbReference type="InterPro" id="IPR030870">
    <property type="entry name" value="ZapE"/>
</dbReference>
<reference evidence="4 5" key="1">
    <citation type="submission" date="2019-11" db="EMBL/GenBank/DDBJ databases">
        <title>Isolation and Application of One Kind of P-Hydroxybenzoic Acid Degrading Bacterium in Mitigating Cropping Obstacle of Cucumber.</title>
        <authorList>
            <person name="Wu F."/>
            <person name="An Y."/>
        </authorList>
    </citation>
    <scope>NUCLEOTIDE SEQUENCE [LARGE SCALE GENOMIC DNA]</scope>
    <source>
        <strain evidence="4 5">P620</strain>
    </source>
</reference>
<evidence type="ECO:0000256" key="2">
    <source>
        <dbReference type="ARBA" id="ARBA00022840"/>
    </source>
</evidence>
<dbReference type="OrthoDB" id="9774491at2"/>
<protein>
    <recommendedName>
        <fullName evidence="3">Cell division protein ZapE</fullName>
    </recommendedName>
    <alternativeName>
        <fullName evidence="3">Z ring-associated protein ZapE</fullName>
    </alternativeName>
</protein>
<keyword evidence="3" id="KW-0131">Cell cycle</keyword>
<name>A0A6B8MYM1_KLEOX</name>
<dbReference type="SUPFAM" id="SSF52540">
    <property type="entry name" value="P-loop containing nucleoside triphosphate hydrolases"/>
    <property type="match status" value="1"/>
</dbReference>
<organism evidence="4 5">
    <name type="scientific">Klebsiella oxytoca</name>
    <dbReference type="NCBI Taxonomy" id="571"/>
    <lineage>
        <taxon>Bacteria</taxon>
        <taxon>Pseudomonadati</taxon>
        <taxon>Pseudomonadota</taxon>
        <taxon>Gammaproteobacteria</taxon>
        <taxon>Enterobacterales</taxon>
        <taxon>Enterobacteriaceae</taxon>
        <taxon>Klebsiella/Raoultella group</taxon>
        <taxon>Klebsiella</taxon>
    </lineage>
</organism>
<dbReference type="EMBL" id="CP046115">
    <property type="protein sequence ID" value="QGN39946.1"/>
    <property type="molecule type" value="Genomic_DNA"/>
</dbReference>
<keyword evidence="3 4" id="KW-0132">Cell division</keyword>
<dbReference type="GO" id="GO:0051301">
    <property type="term" value="P:cell division"/>
    <property type="evidence" value="ECO:0007669"/>
    <property type="project" value="UniProtKB-UniRule"/>
</dbReference>
<dbReference type="NCBIfam" id="NF040713">
    <property type="entry name" value="ZapE"/>
    <property type="match status" value="1"/>
</dbReference>
<evidence type="ECO:0000313" key="5">
    <source>
        <dbReference type="Proteomes" id="UP000427108"/>
    </source>
</evidence>
<evidence type="ECO:0000256" key="1">
    <source>
        <dbReference type="ARBA" id="ARBA00022741"/>
    </source>
</evidence>
<evidence type="ECO:0000313" key="4">
    <source>
        <dbReference type="EMBL" id="QGN39946.1"/>
    </source>
</evidence>
<dbReference type="RefSeq" id="WP_154682212.1">
    <property type="nucleotide sequence ID" value="NZ_CP046115.1"/>
</dbReference>
<dbReference type="AlphaFoldDB" id="A0A6B8MYM1"/>
<keyword evidence="2 3" id="KW-0067">ATP-binding</keyword>
<dbReference type="GO" id="GO:0032153">
    <property type="term" value="C:cell division site"/>
    <property type="evidence" value="ECO:0007669"/>
    <property type="project" value="TreeGrafter"/>
</dbReference>
<accession>A0A6B8MYM1</accession>
<sequence length="377" mass="42947">MQSLSPTSRYLSALKEGSHQPDDVQREAVSRLDIIYQELQNKPSAAPQAGGGLRAKFGKLLGKREPVADAVAVRGLYMWGGVGRGKTWLMDLFYQSLPGERKQRLHFHRFMLRVHEELTTLQGHSDPLEIVADRFKAETDVLCFDEFFVSDITDAMLLGGLMKALFARGITLVATSNIPPDELYRNGLQRARFLPAIDAIKQHCDVMNVDAGVDYRLRTLTQAHLWLSPLNDETQRHMDKLWLALAGAKREKAPTLEINHRPLPTLGVENQTVAVSFATLCVDARSQHDYIALSRLFHTVMIFDVPVMTRLMENEARRFIALVDEFYERHVKLAISAAVPLYEIYQGERLKFEFQRCLSRLQEMQSEEYLKLDHLPG</sequence>
<keyword evidence="3" id="KW-0963">Cytoplasm</keyword>
<dbReference type="PANTHER" id="PTHR12169:SF6">
    <property type="entry name" value="AFG1-LIKE ATPASE"/>
    <property type="match status" value="1"/>
</dbReference>
<dbReference type="Proteomes" id="UP000427108">
    <property type="component" value="Chromosome"/>
</dbReference>
<dbReference type="GO" id="GO:0005524">
    <property type="term" value="F:ATP binding"/>
    <property type="evidence" value="ECO:0007669"/>
    <property type="project" value="UniProtKB-UniRule"/>
</dbReference>
<keyword evidence="1 3" id="KW-0547">Nucleotide-binding</keyword>
<comment type="subcellular location">
    <subcellularLocation>
        <location evidence="3">Cytoplasm</location>
    </subcellularLocation>
</comment>
<dbReference type="HAMAP" id="MF_01919">
    <property type="entry name" value="ZapE"/>
    <property type="match status" value="1"/>
</dbReference>
<dbReference type="Pfam" id="PF03969">
    <property type="entry name" value="AFG1_ATPase"/>
    <property type="match status" value="1"/>
</dbReference>
<dbReference type="InterPro" id="IPR005654">
    <property type="entry name" value="ATPase_AFG1-like"/>
</dbReference>
<dbReference type="PANTHER" id="PTHR12169">
    <property type="entry name" value="ATPASE N2B"/>
    <property type="match status" value="1"/>
</dbReference>
<comment type="function">
    <text evidence="3">Reduces the stability of FtsZ polymers in the presence of ATP.</text>
</comment>
<dbReference type="FunFam" id="3.40.50.300:FF:001019">
    <property type="entry name" value="Cell division protein ZapE"/>
    <property type="match status" value="1"/>
</dbReference>
<proteinExistence type="inferred from homology"/>
<dbReference type="GO" id="GO:0005737">
    <property type="term" value="C:cytoplasm"/>
    <property type="evidence" value="ECO:0007669"/>
    <property type="project" value="UniProtKB-SubCell"/>
</dbReference>
<dbReference type="Gene3D" id="3.40.50.300">
    <property type="entry name" value="P-loop containing nucleotide triphosphate hydrolases"/>
    <property type="match status" value="1"/>
</dbReference>
<gene>
    <name evidence="3 4" type="primary">zapE</name>
    <name evidence="4" type="ORF">GJ746_22725</name>
</gene>
<dbReference type="InterPro" id="IPR027417">
    <property type="entry name" value="P-loop_NTPase"/>
</dbReference>
<feature type="binding site" evidence="3">
    <location>
        <begin position="80"/>
        <end position="87"/>
    </location>
    <ligand>
        <name>ATP</name>
        <dbReference type="ChEBI" id="CHEBI:30616"/>
    </ligand>
</feature>
<evidence type="ECO:0000256" key="3">
    <source>
        <dbReference type="HAMAP-Rule" id="MF_01919"/>
    </source>
</evidence>